<keyword evidence="2" id="KW-1185">Reference proteome</keyword>
<evidence type="ECO:0000313" key="2">
    <source>
        <dbReference type="Proteomes" id="UP000694382"/>
    </source>
</evidence>
<accession>A0A8C3MK22</accession>
<reference evidence="1" key="1">
    <citation type="submission" date="2020-02" db="EMBL/GenBank/DDBJ databases">
        <authorList>
            <person name="Enbody D E."/>
            <person name="Pettersson E M."/>
        </authorList>
    </citation>
    <scope>NUCLEOTIDE SEQUENCE [LARGE SCALE GENOMIC DNA]</scope>
</reference>
<organism evidence="1 2">
    <name type="scientific">Geospiza parvula</name>
    <name type="common">Small tree-finch</name>
    <name type="synonym">Camarhynchus parvulus</name>
    <dbReference type="NCBI Taxonomy" id="87175"/>
    <lineage>
        <taxon>Eukaryota</taxon>
        <taxon>Metazoa</taxon>
        <taxon>Chordata</taxon>
        <taxon>Craniata</taxon>
        <taxon>Vertebrata</taxon>
        <taxon>Euteleostomi</taxon>
        <taxon>Archelosauria</taxon>
        <taxon>Archosauria</taxon>
        <taxon>Dinosauria</taxon>
        <taxon>Saurischia</taxon>
        <taxon>Theropoda</taxon>
        <taxon>Coelurosauria</taxon>
        <taxon>Aves</taxon>
        <taxon>Neognathae</taxon>
        <taxon>Neoaves</taxon>
        <taxon>Telluraves</taxon>
        <taxon>Australaves</taxon>
        <taxon>Passeriformes</taxon>
        <taxon>Thraupidae</taxon>
        <taxon>Camarhynchus</taxon>
    </lineage>
</organism>
<sequence>MQEPPGTALPRRHPGSTRRLLLEEMQHLQAFPLLLAAPRPRRQHLLHPDPLVSELGSAAGGESAWGEARVPPCARSLPSFEKQGRCRRFEAGTATSYIPPQSQVYIFDNTTAWVEARWRDQVRRTPNRTLHLNEAGECPRGQGWQPAPALKTARPPQTTSSFQSNWIYPLGSTGVTGAATSLRVRQRRGAC</sequence>
<reference evidence="1" key="3">
    <citation type="submission" date="2025-09" db="UniProtKB">
        <authorList>
            <consortium name="Ensembl"/>
        </authorList>
    </citation>
    <scope>IDENTIFICATION</scope>
</reference>
<dbReference type="Ensembl" id="ENSCPVT00000007447.2">
    <property type="protein sequence ID" value="ENSCPVP00000007166.1"/>
    <property type="gene ID" value="ENSCPVG00000005288.2"/>
</dbReference>
<protein>
    <submittedName>
        <fullName evidence="1">Uncharacterized protein</fullName>
    </submittedName>
</protein>
<dbReference type="AlphaFoldDB" id="A0A8C3MK22"/>
<proteinExistence type="predicted"/>
<reference evidence="1" key="2">
    <citation type="submission" date="2025-08" db="UniProtKB">
        <authorList>
            <consortium name="Ensembl"/>
        </authorList>
    </citation>
    <scope>IDENTIFICATION</scope>
</reference>
<name>A0A8C3MK22_GEOPR</name>
<evidence type="ECO:0000313" key="1">
    <source>
        <dbReference type="Ensembl" id="ENSCPVP00000007166.1"/>
    </source>
</evidence>
<dbReference type="Proteomes" id="UP000694382">
    <property type="component" value="Chromosome 28"/>
</dbReference>